<dbReference type="Pfam" id="PF00676">
    <property type="entry name" value="E1_dh"/>
    <property type="match status" value="1"/>
</dbReference>
<dbReference type="PANTHER" id="PTHR11516:SF60">
    <property type="entry name" value="PYRUVATE DEHYDROGENASE E1 COMPONENT SUBUNIT ALPHA"/>
    <property type="match status" value="1"/>
</dbReference>
<dbReference type="GO" id="GO:0006086">
    <property type="term" value="P:pyruvate decarboxylation to acetyl-CoA"/>
    <property type="evidence" value="ECO:0007669"/>
    <property type="project" value="TreeGrafter"/>
</dbReference>
<dbReference type="InterPro" id="IPR050642">
    <property type="entry name" value="PDH_E1_Alpha_Subunit"/>
</dbReference>
<accession>A0A7W9S489</accession>
<sequence>MSRKTAPNNPAEALKSIYRRAMIIREAEKTLQQLFVDGKVPGFLHLSIGQEAVASAISEFLTPGDTVSSNHRGHGHTLAKGVDLTGFFAEILGRATGICGGRGGSMHVADLRLGMLGANGIVAAGLPITTGSALALKGRGKGEIAVVYFGDGALAEGLVHECLNIASLWSLPVLFCCENNGWSEFSPTEKQLAVKLKDLAAAFGIAYAEADGNDMLAMHDVARDAIGRMRAGCIPHILECHTTRVRGHYEGDRQDYRPEGEADEMSARDPVAIGRRRLAEAGVEGDWIETTDAEVKAANAAALEAALAAPLPDAATLLADVYTEGGLRHG</sequence>
<keyword evidence="3" id="KW-0786">Thiamine pyrophosphate</keyword>
<keyword evidence="7" id="KW-0670">Pyruvate</keyword>
<comment type="function">
    <text evidence="4">The pyruvate dehydrogenase complex catalyzes the overall conversion of pyruvate to acetyl-CoA and CO(2). It contains multiple copies of three enzymatic components: pyruvate dehydrogenase (E1), dihydrolipoamide acetyltransferase (E2) and lipoamide dehydrogenase (E3).</text>
</comment>
<evidence type="ECO:0000259" key="6">
    <source>
        <dbReference type="Pfam" id="PF00676"/>
    </source>
</evidence>
<dbReference type="EMBL" id="JACHEU010000003">
    <property type="protein sequence ID" value="MBB6013841.1"/>
    <property type="molecule type" value="Genomic_DNA"/>
</dbReference>
<dbReference type="Proteomes" id="UP000533306">
    <property type="component" value="Unassembled WGS sequence"/>
</dbReference>
<dbReference type="PANTHER" id="PTHR11516">
    <property type="entry name" value="PYRUVATE DEHYDROGENASE E1 COMPONENT, ALPHA SUBUNIT BACTERIAL AND ORGANELLAR"/>
    <property type="match status" value="1"/>
</dbReference>
<evidence type="ECO:0000313" key="8">
    <source>
        <dbReference type="Proteomes" id="UP000533306"/>
    </source>
</evidence>
<keyword evidence="8" id="KW-1185">Reference proteome</keyword>
<dbReference type="InterPro" id="IPR029061">
    <property type="entry name" value="THDP-binding"/>
</dbReference>
<keyword evidence="2 7" id="KW-0560">Oxidoreductase</keyword>
<feature type="domain" description="Dehydrogenase E1 component" evidence="6">
    <location>
        <begin position="19"/>
        <end position="312"/>
    </location>
</feature>
<dbReference type="EC" id="1.2.4.1" evidence="7"/>
<comment type="caution">
    <text evidence="7">The sequence shown here is derived from an EMBL/GenBank/DDBJ whole genome shotgun (WGS) entry which is preliminary data.</text>
</comment>
<gene>
    <name evidence="7" type="ORF">HNR59_003235</name>
</gene>
<dbReference type="Gene3D" id="3.40.50.970">
    <property type="match status" value="1"/>
</dbReference>
<evidence type="ECO:0000256" key="1">
    <source>
        <dbReference type="ARBA" id="ARBA00001964"/>
    </source>
</evidence>
<proteinExistence type="predicted"/>
<dbReference type="AlphaFoldDB" id="A0A7W9S489"/>
<evidence type="ECO:0000256" key="2">
    <source>
        <dbReference type="ARBA" id="ARBA00023002"/>
    </source>
</evidence>
<dbReference type="InterPro" id="IPR001017">
    <property type="entry name" value="DH_E1"/>
</dbReference>
<dbReference type="GO" id="GO:0004739">
    <property type="term" value="F:pyruvate dehydrogenase (acetyl-transferring) activity"/>
    <property type="evidence" value="ECO:0007669"/>
    <property type="project" value="UniProtKB-EC"/>
</dbReference>
<evidence type="ECO:0000256" key="4">
    <source>
        <dbReference type="ARBA" id="ARBA00025211"/>
    </source>
</evidence>
<protein>
    <submittedName>
        <fullName evidence="7">Pyruvate dehydrogenase E1 component alpha subunit</fullName>
        <ecNumber evidence="7">1.2.4.1</ecNumber>
    </submittedName>
</protein>
<comment type="cofactor">
    <cofactor evidence="1">
        <name>thiamine diphosphate</name>
        <dbReference type="ChEBI" id="CHEBI:58937"/>
    </cofactor>
</comment>
<name>A0A7W9S489_9HYPH</name>
<evidence type="ECO:0000313" key="7">
    <source>
        <dbReference type="EMBL" id="MBB6013841.1"/>
    </source>
</evidence>
<dbReference type="CDD" id="cd02000">
    <property type="entry name" value="TPP_E1_PDC_ADC_BCADC"/>
    <property type="match status" value="1"/>
</dbReference>
<dbReference type="RefSeq" id="WP_183832033.1">
    <property type="nucleotide sequence ID" value="NZ_JACHEU010000003.1"/>
</dbReference>
<reference evidence="7 8" key="1">
    <citation type="submission" date="2020-08" db="EMBL/GenBank/DDBJ databases">
        <title>Genomic Encyclopedia of Type Strains, Phase IV (KMG-IV): sequencing the most valuable type-strain genomes for metagenomic binning, comparative biology and taxonomic classification.</title>
        <authorList>
            <person name="Goeker M."/>
        </authorList>
    </citation>
    <scope>NUCLEOTIDE SEQUENCE [LARGE SCALE GENOMIC DNA]</scope>
    <source>
        <strain evidence="7 8">DSM 11099</strain>
    </source>
</reference>
<evidence type="ECO:0000256" key="3">
    <source>
        <dbReference type="ARBA" id="ARBA00023052"/>
    </source>
</evidence>
<organism evidence="7 8">
    <name type="scientific">Aquamicrobium lusatiense</name>
    <dbReference type="NCBI Taxonomy" id="89772"/>
    <lineage>
        <taxon>Bacteria</taxon>
        <taxon>Pseudomonadati</taxon>
        <taxon>Pseudomonadota</taxon>
        <taxon>Alphaproteobacteria</taxon>
        <taxon>Hyphomicrobiales</taxon>
        <taxon>Phyllobacteriaceae</taxon>
        <taxon>Aquamicrobium</taxon>
    </lineage>
</organism>
<evidence type="ECO:0000256" key="5">
    <source>
        <dbReference type="ARBA" id="ARBA00051231"/>
    </source>
</evidence>
<comment type="catalytic activity">
    <reaction evidence="5">
        <text>N(6)-[(R)-lipoyl]-L-lysyl-[protein] + pyruvate + H(+) = N(6)-[(R)-S(8)-acetyldihydrolipoyl]-L-lysyl-[protein] + CO2</text>
        <dbReference type="Rhea" id="RHEA:19189"/>
        <dbReference type="Rhea" id="RHEA-COMP:10474"/>
        <dbReference type="Rhea" id="RHEA-COMP:10478"/>
        <dbReference type="ChEBI" id="CHEBI:15361"/>
        <dbReference type="ChEBI" id="CHEBI:15378"/>
        <dbReference type="ChEBI" id="CHEBI:16526"/>
        <dbReference type="ChEBI" id="CHEBI:83099"/>
        <dbReference type="ChEBI" id="CHEBI:83111"/>
        <dbReference type="EC" id="1.2.4.1"/>
    </reaction>
</comment>
<dbReference type="SUPFAM" id="SSF52518">
    <property type="entry name" value="Thiamin diphosphate-binding fold (THDP-binding)"/>
    <property type="match status" value="1"/>
</dbReference>